<evidence type="ECO:0000313" key="1">
    <source>
        <dbReference type="EMBL" id="SDW85326.1"/>
    </source>
</evidence>
<dbReference type="Proteomes" id="UP000199118">
    <property type="component" value="Unassembled WGS sequence"/>
</dbReference>
<reference evidence="1 2" key="1">
    <citation type="submission" date="2016-10" db="EMBL/GenBank/DDBJ databases">
        <authorList>
            <person name="de Groot N.N."/>
        </authorList>
    </citation>
    <scope>NUCLEOTIDE SEQUENCE [LARGE SCALE GENOMIC DNA]</scope>
    <source>
        <strain evidence="1 2">DSM 17890</strain>
    </source>
</reference>
<sequence length="357" mass="37871">MFSFFVQDDDIALGAARAAALDAARAAAHAAPAAARAAYAALDVALDAAHAAPAAATRAAYAALDVALDATHAALDAAHADTDAATATDAALAAEEMVGPGLWLDAQPEALKAAWKVFRQQLLDADEGWEVWTDWYDARLRGDPVDWPLERARMLIPDDKWRKGPKVLNAEIARLIEAHSQLPLPELTPPVRDVDVLDPEVITSRLSSGPAPEFGTEAELAERRAARALIADVRGLIQEEVRHTERQGIGGNNPPEGERIVEEFADQASNALDALDAELEKPEPDLVDVAKSASVLRDVLRWFGRKLDKASDSFAGAFGALAAGALTANIAGVEVSATLGSLLTQLEKWAQVVLNAP</sequence>
<dbReference type="EMBL" id="FNMZ01000002">
    <property type="protein sequence ID" value="SDW85326.1"/>
    <property type="molecule type" value="Genomic_DNA"/>
</dbReference>
<protein>
    <submittedName>
        <fullName evidence="1">Uncharacterized protein</fullName>
    </submittedName>
</protein>
<accession>A0A1H2WXT8</accession>
<keyword evidence="2" id="KW-1185">Reference proteome</keyword>
<name>A0A1H2WXT8_9RHOB</name>
<evidence type="ECO:0000313" key="2">
    <source>
        <dbReference type="Proteomes" id="UP000199118"/>
    </source>
</evidence>
<dbReference type="STRING" id="356660.SAMN05444336_102532"/>
<proteinExistence type="predicted"/>
<dbReference type="AlphaFoldDB" id="A0A1H2WXT8"/>
<gene>
    <name evidence="1" type="ORF">SAMN05444336_102532</name>
</gene>
<organism evidence="1 2">
    <name type="scientific">Albimonas donghaensis</name>
    <dbReference type="NCBI Taxonomy" id="356660"/>
    <lineage>
        <taxon>Bacteria</taxon>
        <taxon>Pseudomonadati</taxon>
        <taxon>Pseudomonadota</taxon>
        <taxon>Alphaproteobacteria</taxon>
        <taxon>Rhodobacterales</taxon>
        <taxon>Paracoccaceae</taxon>
        <taxon>Albimonas</taxon>
    </lineage>
</organism>